<dbReference type="EMBL" id="LN554847">
    <property type="protein sequence ID" value="CED57232.1"/>
    <property type="molecule type" value="Genomic_DNA"/>
</dbReference>
<keyword evidence="2" id="KW-0233">DNA recombination</keyword>
<dbReference type="Pfam" id="PF00589">
    <property type="entry name" value="Phage_integrase"/>
    <property type="match status" value="1"/>
</dbReference>
<protein>
    <submittedName>
        <fullName evidence="4">Putative phage recombinase</fullName>
    </submittedName>
</protein>
<evidence type="ECO:0000313" key="5">
    <source>
        <dbReference type="Proteomes" id="UP000032427"/>
    </source>
</evidence>
<dbReference type="GO" id="GO:0003677">
    <property type="term" value="F:DNA binding"/>
    <property type="evidence" value="ECO:0007669"/>
    <property type="project" value="UniProtKB-KW"/>
</dbReference>
<keyword evidence="1" id="KW-0238">DNA-binding</keyword>
<dbReference type="GeneID" id="28542844"/>
<evidence type="ECO:0000256" key="1">
    <source>
        <dbReference type="ARBA" id="ARBA00023125"/>
    </source>
</evidence>
<dbReference type="SUPFAM" id="SSF56349">
    <property type="entry name" value="DNA breaking-rejoining enzymes"/>
    <property type="match status" value="1"/>
</dbReference>
<evidence type="ECO:0000313" key="4">
    <source>
        <dbReference type="EMBL" id="CED57232.1"/>
    </source>
</evidence>
<evidence type="ECO:0000256" key="2">
    <source>
        <dbReference type="ARBA" id="ARBA00023172"/>
    </source>
</evidence>
<keyword evidence="5" id="KW-1185">Reference proteome</keyword>
<dbReference type="Gene3D" id="1.10.150.130">
    <property type="match status" value="1"/>
</dbReference>
<dbReference type="InterPro" id="IPR013762">
    <property type="entry name" value="Integrase-like_cat_sf"/>
</dbReference>
<gene>
    <name evidence="4" type="ORF">AWOD_II_0592</name>
</gene>
<dbReference type="Gene3D" id="1.10.443.10">
    <property type="entry name" value="Intergrase catalytic core"/>
    <property type="match status" value="1"/>
</dbReference>
<sequence length="304" mass="34967">MDKSLFLTSELDVETLSSYLKKQYSDNSLISFKNDWVNFVVFCQTHQVIALPASTTAIRIFIEKQAKEKKLASIKRSLISISHIHSAFGFKDPTRTAQVKSALGKIQIDKKDDSKQTEGITVNMLETLALQLALSDELKDIRDLAIWHVMFELLLKRGELRELQLKDICFDESGKYMIQVQQNYYPLSHETSLLLAKWLNTSQIFDGYLFRAIDRHQNVSEKKLNDSSIYRIFRRANELLNLEVHFSGLSARVGATKELSKSGYSIHEIQAMGRWVSPAMPNQYIGNIERSEQQKQLFKTKKPD</sequence>
<feature type="domain" description="Tyr recombinase" evidence="3">
    <location>
        <begin position="115"/>
        <end position="299"/>
    </location>
</feature>
<dbReference type="HOGENOM" id="CLU_047407_0_1_6"/>
<dbReference type="PROSITE" id="PS51898">
    <property type="entry name" value="TYR_RECOMBINASE"/>
    <property type="match status" value="1"/>
</dbReference>
<dbReference type="PATRIC" id="fig|80852.17.peg.3366"/>
<proteinExistence type="predicted"/>
<dbReference type="SUPFAM" id="SSF47823">
    <property type="entry name" value="lambda integrase-like, N-terminal domain"/>
    <property type="match status" value="1"/>
</dbReference>
<dbReference type="AlphaFoldDB" id="A0A090IA20"/>
<dbReference type="OrthoDB" id="5914130at2"/>
<name>A0A090IA20_9GAMM</name>
<evidence type="ECO:0000259" key="3">
    <source>
        <dbReference type="PROSITE" id="PS51898"/>
    </source>
</evidence>
<organism evidence="4 5">
    <name type="scientific">Aliivibrio wodanis</name>
    <dbReference type="NCBI Taxonomy" id="80852"/>
    <lineage>
        <taxon>Bacteria</taxon>
        <taxon>Pseudomonadati</taxon>
        <taxon>Pseudomonadota</taxon>
        <taxon>Gammaproteobacteria</taxon>
        <taxon>Vibrionales</taxon>
        <taxon>Vibrionaceae</taxon>
        <taxon>Aliivibrio</taxon>
    </lineage>
</organism>
<dbReference type="GO" id="GO:0015074">
    <property type="term" value="P:DNA integration"/>
    <property type="evidence" value="ECO:0007669"/>
    <property type="project" value="InterPro"/>
</dbReference>
<dbReference type="InterPro" id="IPR002104">
    <property type="entry name" value="Integrase_catalytic"/>
</dbReference>
<accession>A0A090IA20</accession>
<dbReference type="InterPro" id="IPR011010">
    <property type="entry name" value="DNA_brk_join_enz"/>
</dbReference>
<dbReference type="Proteomes" id="UP000032427">
    <property type="component" value="Chromosome 2"/>
</dbReference>
<dbReference type="STRING" id="80852.AWOD_II_0592"/>
<dbReference type="GO" id="GO:0006310">
    <property type="term" value="P:DNA recombination"/>
    <property type="evidence" value="ECO:0007669"/>
    <property type="project" value="UniProtKB-KW"/>
</dbReference>
<dbReference type="KEGG" id="awd:AWOD_II_0592"/>
<reference evidence="5" key="1">
    <citation type="submission" date="2014-09" db="EMBL/GenBank/DDBJ databases">
        <authorList>
            <person name="Hjerde E."/>
        </authorList>
    </citation>
    <scope>NUCLEOTIDE SEQUENCE [LARGE SCALE GENOMIC DNA]</scope>
    <source>
        <strain evidence="5">06/09/139</strain>
    </source>
</reference>
<dbReference type="InterPro" id="IPR010998">
    <property type="entry name" value="Integrase_recombinase_N"/>
</dbReference>